<evidence type="ECO:0000256" key="1">
    <source>
        <dbReference type="ARBA" id="ARBA00011738"/>
    </source>
</evidence>
<organism evidence="5 6">
    <name type="scientific">Galleria mellonella</name>
    <name type="common">Greater wax moth</name>
    <dbReference type="NCBI Taxonomy" id="7137"/>
    <lineage>
        <taxon>Eukaryota</taxon>
        <taxon>Metazoa</taxon>
        <taxon>Ecdysozoa</taxon>
        <taxon>Arthropoda</taxon>
        <taxon>Hexapoda</taxon>
        <taxon>Insecta</taxon>
        <taxon>Pterygota</taxon>
        <taxon>Neoptera</taxon>
        <taxon>Endopterygota</taxon>
        <taxon>Lepidoptera</taxon>
        <taxon>Glossata</taxon>
        <taxon>Ditrysia</taxon>
        <taxon>Pyraloidea</taxon>
        <taxon>Pyralidae</taxon>
        <taxon>Galleriinae</taxon>
        <taxon>Galleria</taxon>
    </lineage>
</organism>
<name>A0A6J1X241_GALME</name>
<feature type="domain" description="GST N-terminal" evidence="3">
    <location>
        <begin position="1"/>
        <end position="82"/>
    </location>
</feature>
<dbReference type="PANTHER" id="PTHR43969:SF9">
    <property type="entry name" value="GLUTATHIONE S TRANSFERASE D10, ISOFORM A-RELATED"/>
    <property type="match status" value="1"/>
</dbReference>
<dbReference type="AlphaFoldDB" id="A0A6J1X241"/>
<dbReference type="InterPro" id="IPR004045">
    <property type="entry name" value="Glutathione_S-Trfase_N"/>
</dbReference>
<dbReference type="SUPFAM" id="SSF47616">
    <property type="entry name" value="GST C-terminal domain-like"/>
    <property type="match status" value="1"/>
</dbReference>
<dbReference type="FunFam" id="1.20.1050.10:FF:000007">
    <property type="entry name" value="Glutathione S-transferase 1-1"/>
    <property type="match status" value="1"/>
</dbReference>
<dbReference type="InterPro" id="IPR036249">
    <property type="entry name" value="Thioredoxin-like_sf"/>
</dbReference>
<dbReference type="GO" id="GO:0004364">
    <property type="term" value="F:glutathione transferase activity"/>
    <property type="evidence" value="ECO:0007669"/>
    <property type="project" value="TreeGrafter"/>
</dbReference>
<dbReference type="PROSITE" id="PS50404">
    <property type="entry name" value="GST_NTER"/>
    <property type="match status" value="1"/>
</dbReference>
<reference evidence="6" key="1">
    <citation type="submission" date="2025-08" db="UniProtKB">
        <authorList>
            <consortium name="RefSeq"/>
        </authorList>
    </citation>
    <scope>IDENTIFICATION</scope>
    <source>
        <tissue evidence="6">Whole larvae</tissue>
    </source>
</reference>
<feature type="domain" description="GST C-terminal" evidence="4">
    <location>
        <begin position="88"/>
        <end position="217"/>
    </location>
</feature>
<keyword evidence="5" id="KW-1185">Reference proteome</keyword>
<comment type="subunit">
    <text evidence="1">Homodimer.</text>
</comment>
<dbReference type="OrthoDB" id="2309723at2759"/>
<dbReference type="SFLD" id="SFLDG00358">
    <property type="entry name" value="Main_(cytGST)"/>
    <property type="match status" value="1"/>
</dbReference>
<dbReference type="GO" id="GO:0006749">
    <property type="term" value="P:glutathione metabolic process"/>
    <property type="evidence" value="ECO:0007669"/>
    <property type="project" value="TreeGrafter"/>
</dbReference>
<proteinExistence type="inferred from homology"/>
<dbReference type="FunFam" id="3.40.30.10:FF:000034">
    <property type="entry name" value="glutathione S-transferase 1"/>
    <property type="match status" value="1"/>
</dbReference>
<dbReference type="FunCoup" id="A0A6J1X241">
    <property type="interactions" value="466"/>
</dbReference>
<dbReference type="Proteomes" id="UP001652740">
    <property type="component" value="Unplaced"/>
</dbReference>
<evidence type="ECO:0000313" key="6">
    <source>
        <dbReference type="RefSeq" id="XP_026759797.1"/>
    </source>
</evidence>
<dbReference type="Pfam" id="PF02798">
    <property type="entry name" value="GST_N"/>
    <property type="match status" value="1"/>
</dbReference>
<evidence type="ECO:0000256" key="2">
    <source>
        <dbReference type="RuleBase" id="RU003494"/>
    </source>
</evidence>
<sequence length="217" mass="24913">MPIDLYLNPGSAPCRAVLLTVRALNLDVNQKLTDLMKGEHLTPEYLKINPQHTIPTLVDDDFSVWESRAIITYLVNKYGKDTGLYPEEPRARATVDQRLYFDMGTLYQRFGEYYYPQILAGAPPDAEKLKKLEQALEFMNTFLDGQEYLAGPQLTVADLSTVATISTLELTDVDFRKYPNINRWYEKMRAEVAGYKEVNETGLDHMRAIMEKFKKST</sequence>
<accession>A0A6J1X241</accession>
<dbReference type="SUPFAM" id="SSF52833">
    <property type="entry name" value="Thioredoxin-like"/>
    <property type="match status" value="1"/>
</dbReference>
<dbReference type="PANTHER" id="PTHR43969">
    <property type="entry name" value="GLUTATHIONE S TRANSFERASE D10, ISOFORM A-RELATED"/>
    <property type="match status" value="1"/>
</dbReference>
<dbReference type="InterPro" id="IPR036282">
    <property type="entry name" value="Glutathione-S-Trfase_C_sf"/>
</dbReference>
<evidence type="ECO:0000259" key="4">
    <source>
        <dbReference type="PROSITE" id="PS50405"/>
    </source>
</evidence>
<dbReference type="InterPro" id="IPR040079">
    <property type="entry name" value="Glutathione_S-Trfase"/>
</dbReference>
<dbReference type="Pfam" id="PF00043">
    <property type="entry name" value="GST_C"/>
    <property type="match status" value="1"/>
</dbReference>
<dbReference type="PROSITE" id="PS50405">
    <property type="entry name" value="GST_CTER"/>
    <property type="match status" value="1"/>
</dbReference>
<dbReference type="InterPro" id="IPR010987">
    <property type="entry name" value="Glutathione-S-Trfase_C-like"/>
</dbReference>
<gene>
    <name evidence="6" type="primary">LOC113518959</name>
</gene>
<dbReference type="CDD" id="cd03177">
    <property type="entry name" value="GST_C_Delta_Epsilon"/>
    <property type="match status" value="1"/>
</dbReference>
<dbReference type="InParanoid" id="A0A6J1X241"/>
<dbReference type="Gene3D" id="3.40.30.10">
    <property type="entry name" value="Glutaredoxin"/>
    <property type="match status" value="1"/>
</dbReference>
<dbReference type="SFLD" id="SFLDG01153">
    <property type="entry name" value="Main.4:_Theta-like"/>
    <property type="match status" value="1"/>
</dbReference>
<dbReference type="InterPro" id="IPR004046">
    <property type="entry name" value="GST_C"/>
</dbReference>
<dbReference type="SFLD" id="SFLDS00019">
    <property type="entry name" value="Glutathione_Transferase_(cytos"/>
    <property type="match status" value="1"/>
</dbReference>
<dbReference type="KEGG" id="gmw:113518959"/>
<evidence type="ECO:0000259" key="3">
    <source>
        <dbReference type="PROSITE" id="PS50404"/>
    </source>
</evidence>
<comment type="similarity">
    <text evidence="2">Belongs to the GST superfamily.</text>
</comment>
<dbReference type="Gene3D" id="1.20.1050.10">
    <property type="match status" value="1"/>
</dbReference>
<evidence type="ECO:0000313" key="5">
    <source>
        <dbReference type="Proteomes" id="UP001652740"/>
    </source>
</evidence>
<dbReference type="GeneID" id="113518959"/>
<dbReference type="RefSeq" id="XP_026759797.1">
    <property type="nucleotide sequence ID" value="XM_026903996.3"/>
</dbReference>
<protein>
    <submittedName>
        <fullName evidence="6">Glutathione S-transferase 1-1-like</fullName>
    </submittedName>
</protein>
<dbReference type="CDD" id="cd03045">
    <property type="entry name" value="GST_N_Delta_Epsilon"/>
    <property type="match status" value="1"/>
</dbReference>